<evidence type="ECO:0000256" key="1">
    <source>
        <dbReference type="ARBA" id="ARBA00022500"/>
    </source>
</evidence>
<dbReference type="PANTHER" id="PTHR43531">
    <property type="entry name" value="PROTEIN ICFG"/>
    <property type="match status" value="1"/>
</dbReference>
<dbReference type="InterPro" id="IPR004089">
    <property type="entry name" value="MCPsignal_dom"/>
</dbReference>
<feature type="transmembrane region" description="Helical" evidence="5">
    <location>
        <begin position="70"/>
        <end position="88"/>
    </location>
</feature>
<comment type="similarity">
    <text evidence="2">Belongs to the methyl-accepting chemotaxis (MCP) protein family.</text>
</comment>
<evidence type="ECO:0000259" key="7">
    <source>
        <dbReference type="PROSITE" id="PS50885"/>
    </source>
</evidence>
<evidence type="ECO:0000256" key="2">
    <source>
        <dbReference type="ARBA" id="ARBA00029447"/>
    </source>
</evidence>
<evidence type="ECO:0000313" key="8">
    <source>
        <dbReference type="EMBL" id="NYS25718.1"/>
    </source>
</evidence>
<dbReference type="AlphaFoldDB" id="A0A7Z0L179"/>
<keyword evidence="5" id="KW-0812">Transmembrane</keyword>
<reference evidence="8 9" key="1">
    <citation type="journal article" date="2000" name="Arch. Microbiol.">
        <title>Rhodobaca bogoriensis gen. nov. and sp. nov., an alkaliphilic purple nonsulfur bacterium from African Rift Valley soda lakes.</title>
        <authorList>
            <person name="Milford A.D."/>
            <person name="Achenbach L.A."/>
            <person name="Jung D.O."/>
            <person name="Madigan M.T."/>
        </authorList>
    </citation>
    <scope>NUCLEOTIDE SEQUENCE [LARGE SCALE GENOMIC DNA]</scope>
    <source>
        <strain evidence="8 9">2376</strain>
    </source>
</reference>
<dbReference type="SMART" id="SM00304">
    <property type="entry name" value="HAMP"/>
    <property type="match status" value="1"/>
</dbReference>
<evidence type="ECO:0000256" key="4">
    <source>
        <dbReference type="SAM" id="MobiDB-lite"/>
    </source>
</evidence>
<keyword evidence="1" id="KW-0145">Chemotaxis</keyword>
<sequence>MTTSTTDTLQKLRETGGFWIMLLLWGIVAQAVIAGFLIGNVNPAAMLAVAALAAINTLDFFSARGSQRNQLVSATALALAVALIVYTFEGHVWQGDMHMQFFAALAILGIYCNWRAIVTFTGLVAVHHLALTFVMPGAVFYGAADLGRVMVHAVILVAEAAALILISVLVVQAFDRAAREEARSRQALQEADDLRRERDLQFEAESQERAARMAVQHRVVTDIEAGLTRLARGDLSRPIDSPAHDPFPAEYEALRSAFNNTLQQLDDLIEHVDTVSGALRVDATEIGQAAQDVDNSANEQAANMAASTQALQVALDNLTASLDTARKAEVESQENQTLAEAGGEVVKQAISAMHAIEQSSNQITRIIGVIEDIAFQTNLLALNAGVEAARAGEAGKGFAVVATEVRGLAERATGSAREIRSLISQSETHVKTGSELVSKTGEALSQIVTRAVRVREMIDLMVASSSEQNADLRSAKASIDQSDKLTRQTLSAVGHTRTLVSGVTDKSDDLVTTLAAYKTPAQPVDLDFSDPGAATNSSTLPSYRAAGARA</sequence>
<organism evidence="8 9">
    <name type="scientific">Rhabdonatronobacter sediminivivens</name>
    <dbReference type="NCBI Taxonomy" id="2743469"/>
    <lineage>
        <taxon>Bacteria</taxon>
        <taxon>Pseudomonadati</taxon>
        <taxon>Pseudomonadota</taxon>
        <taxon>Alphaproteobacteria</taxon>
        <taxon>Rhodobacterales</taxon>
        <taxon>Paracoccaceae</taxon>
        <taxon>Rhabdonatronobacter</taxon>
    </lineage>
</organism>
<keyword evidence="9" id="KW-1185">Reference proteome</keyword>
<evidence type="ECO:0000259" key="6">
    <source>
        <dbReference type="PROSITE" id="PS50111"/>
    </source>
</evidence>
<dbReference type="SUPFAM" id="SSF58104">
    <property type="entry name" value="Methyl-accepting chemotaxis protein (MCP) signaling domain"/>
    <property type="match status" value="1"/>
</dbReference>
<dbReference type="InterPro" id="IPR051310">
    <property type="entry name" value="MCP_chemotaxis"/>
</dbReference>
<evidence type="ECO:0000256" key="5">
    <source>
        <dbReference type="SAM" id="Phobius"/>
    </source>
</evidence>
<dbReference type="InterPro" id="IPR004090">
    <property type="entry name" value="Chemotax_Me-accpt_rcpt"/>
</dbReference>
<feature type="transmembrane region" description="Helical" evidence="5">
    <location>
        <begin position="100"/>
        <end position="118"/>
    </location>
</feature>
<dbReference type="Pfam" id="PF00015">
    <property type="entry name" value="MCPsignal"/>
    <property type="match status" value="1"/>
</dbReference>
<dbReference type="PRINTS" id="PR00260">
    <property type="entry name" value="CHEMTRNSDUCR"/>
</dbReference>
<dbReference type="Proteomes" id="UP000529417">
    <property type="component" value="Unassembled WGS sequence"/>
</dbReference>
<dbReference type="SMART" id="SM00283">
    <property type="entry name" value="MA"/>
    <property type="match status" value="1"/>
</dbReference>
<feature type="transmembrane region" description="Helical" evidence="5">
    <location>
        <begin position="150"/>
        <end position="174"/>
    </location>
</feature>
<feature type="transmembrane region" description="Helical" evidence="5">
    <location>
        <begin position="125"/>
        <end position="144"/>
    </location>
</feature>
<accession>A0A7Z0L179</accession>
<dbReference type="InterPro" id="IPR003660">
    <property type="entry name" value="HAMP_dom"/>
</dbReference>
<gene>
    <name evidence="8" type="ORF">HUK65_12015</name>
</gene>
<feature type="region of interest" description="Disordered" evidence="4">
    <location>
        <begin position="522"/>
        <end position="550"/>
    </location>
</feature>
<dbReference type="RefSeq" id="WP_179906517.1">
    <property type="nucleotide sequence ID" value="NZ_JACBXS010000024.1"/>
</dbReference>
<dbReference type="GO" id="GO:0006935">
    <property type="term" value="P:chemotaxis"/>
    <property type="evidence" value="ECO:0007669"/>
    <property type="project" value="UniProtKB-KW"/>
</dbReference>
<dbReference type="EMBL" id="JACBXS010000024">
    <property type="protein sequence ID" value="NYS25718.1"/>
    <property type="molecule type" value="Genomic_DNA"/>
</dbReference>
<feature type="transmembrane region" description="Helical" evidence="5">
    <location>
        <begin position="18"/>
        <end position="38"/>
    </location>
</feature>
<dbReference type="PROSITE" id="PS50111">
    <property type="entry name" value="CHEMOTAXIS_TRANSDUC_2"/>
    <property type="match status" value="1"/>
</dbReference>
<comment type="caution">
    <text evidence="8">The sequence shown here is derived from an EMBL/GenBank/DDBJ whole genome shotgun (WGS) entry which is preliminary data.</text>
</comment>
<dbReference type="Gene3D" id="1.10.287.950">
    <property type="entry name" value="Methyl-accepting chemotaxis protein"/>
    <property type="match status" value="1"/>
</dbReference>
<evidence type="ECO:0000256" key="3">
    <source>
        <dbReference type="PROSITE-ProRule" id="PRU00284"/>
    </source>
</evidence>
<keyword evidence="5" id="KW-0472">Membrane</keyword>
<feature type="domain" description="Methyl-accepting transducer" evidence="6">
    <location>
        <begin position="275"/>
        <end position="504"/>
    </location>
</feature>
<keyword evidence="5" id="KW-1133">Transmembrane helix</keyword>
<proteinExistence type="inferred from homology"/>
<protein>
    <submittedName>
        <fullName evidence="8">Methyl-accepting chemotaxis protein</fullName>
    </submittedName>
</protein>
<feature type="transmembrane region" description="Helical" evidence="5">
    <location>
        <begin position="44"/>
        <end position="63"/>
    </location>
</feature>
<name>A0A7Z0L179_9RHOB</name>
<dbReference type="GO" id="GO:0007165">
    <property type="term" value="P:signal transduction"/>
    <property type="evidence" value="ECO:0007669"/>
    <property type="project" value="UniProtKB-KW"/>
</dbReference>
<dbReference type="GO" id="GO:0004888">
    <property type="term" value="F:transmembrane signaling receptor activity"/>
    <property type="evidence" value="ECO:0007669"/>
    <property type="project" value="InterPro"/>
</dbReference>
<evidence type="ECO:0000313" key="9">
    <source>
        <dbReference type="Proteomes" id="UP000529417"/>
    </source>
</evidence>
<dbReference type="PANTHER" id="PTHR43531:SF11">
    <property type="entry name" value="METHYL-ACCEPTING CHEMOTAXIS PROTEIN 3"/>
    <property type="match status" value="1"/>
</dbReference>
<keyword evidence="3" id="KW-0807">Transducer</keyword>
<dbReference type="GO" id="GO:0016020">
    <property type="term" value="C:membrane"/>
    <property type="evidence" value="ECO:0007669"/>
    <property type="project" value="InterPro"/>
</dbReference>
<dbReference type="PROSITE" id="PS50885">
    <property type="entry name" value="HAMP"/>
    <property type="match status" value="1"/>
</dbReference>
<feature type="domain" description="HAMP" evidence="7">
    <location>
        <begin position="214"/>
        <end position="270"/>
    </location>
</feature>